<name>A0A4U0NY31_9SPHI</name>
<dbReference type="InterPro" id="IPR017689">
    <property type="entry name" value="BamD"/>
</dbReference>
<dbReference type="PROSITE" id="PS51257">
    <property type="entry name" value="PROKAR_LIPOPROTEIN"/>
    <property type="match status" value="1"/>
</dbReference>
<keyword evidence="3" id="KW-0998">Cell outer membrane</keyword>
<gene>
    <name evidence="5" type="primary">bamD</name>
    <name evidence="5" type="ORF">FAZ15_12655</name>
</gene>
<evidence type="ECO:0000256" key="1">
    <source>
        <dbReference type="ARBA" id="ARBA00022729"/>
    </source>
</evidence>
<feature type="domain" description="Outer membrane lipoprotein BamD-like" evidence="4">
    <location>
        <begin position="40"/>
        <end position="216"/>
    </location>
</feature>
<dbReference type="EMBL" id="SUME01000005">
    <property type="protein sequence ID" value="TJZ59747.1"/>
    <property type="molecule type" value="Genomic_DNA"/>
</dbReference>
<dbReference type="InterPro" id="IPR039565">
    <property type="entry name" value="BamD-like"/>
</dbReference>
<evidence type="ECO:0000313" key="5">
    <source>
        <dbReference type="EMBL" id="TJZ59747.1"/>
    </source>
</evidence>
<evidence type="ECO:0000259" key="4">
    <source>
        <dbReference type="Pfam" id="PF13525"/>
    </source>
</evidence>
<evidence type="ECO:0000313" key="6">
    <source>
        <dbReference type="Proteomes" id="UP000306808"/>
    </source>
</evidence>
<dbReference type="Gene3D" id="1.25.40.10">
    <property type="entry name" value="Tetratricopeptide repeat domain"/>
    <property type="match status" value="1"/>
</dbReference>
<keyword evidence="6" id="KW-1185">Reference proteome</keyword>
<dbReference type="Pfam" id="PF13174">
    <property type="entry name" value="TPR_6"/>
    <property type="match status" value="1"/>
</dbReference>
<dbReference type="InterPro" id="IPR011990">
    <property type="entry name" value="TPR-like_helical_dom_sf"/>
</dbReference>
<dbReference type="Proteomes" id="UP000306808">
    <property type="component" value="Unassembled WGS sequence"/>
</dbReference>
<organism evidence="5 6">
    <name type="scientific">Sphingobacterium olei</name>
    <dbReference type="NCBI Taxonomy" id="2571155"/>
    <lineage>
        <taxon>Bacteria</taxon>
        <taxon>Pseudomonadati</taxon>
        <taxon>Bacteroidota</taxon>
        <taxon>Sphingobacteriia</taxon>
        <taxon>Sphingobacteriales</taxon>
        <taxon>Sphingobacteriaceae</taxon>
        <taxon>Sphingobacterium</taxon>
    </lineage>
</organism>
<keyword evidence="1" id="KW-0732">Signal</keyword>
<keyword evidence="2" id="KW-0472">Membrane</keyword>
<dbReference type="InterPro" id="IPR019734">
    <property type="entry name" value="TPR_rpt"/>
</dbReference>
<dbReference type="RefSeq" id="WP_136901689.1">
    <property type="nucleotide sequence ID" value="NZ_SUME01000005.1"/>
</dbReference>
<dbReference type="AlphaFoldDB" id="A0A4U0NY31"/>
<dbReference type="Pfam" id="PF13525">
    <property type="entry name" value="YfiO"/>
    <property type="match status" value="1"/>
</dbReference>
<dbReference type="SUPFAM" id="SSF48452">
    <property type="entry name" value="TPR-like"/>
    <property type="match status" value="1"/>
</dbReference>
<reference evidence="5 6" key="1">
    <citation type="submission" date="2019-04" db="EMBL/GenBank/DDBJ databases">
        <title>Sphingobacterium olei sp. nov., isolated from oil-contaminated soil.</title>
        <authorList>
            <person name="Liu B."/>
        </authorList>
    </citation>
    <scope>NUCLEOTIDE SEQUENCE [LARGE SCALE GENOMIC DNA]</scope>
    <source>
        <strain evidence="5 6">HAL-9</strain>
    </source>
</reference>
<comment type="caution">
    <text evidence="5">The sequence shown here is derived from an EMBL/GenBank/DDBJ whole genome shotgun (WGS) entry which is preliminary data.</text>
</comment>
<evidence type="ECO:0000256" key="2">
    <source>
        <dbReference type="ARBA" id="ARBA00023136"/>
    </source>
</evidence>
<dbReference type="OrthoDB" id="9770761at2"/>
<evidence type="ECO:0000256" key="3">
    <source>
        <dbReference type="ARBA" id="ARBA00023237"/>
    </source>
</evidence>
<proteinExistence type="predicted"/>
<sequence>MFLNKRIGILTAFLVIIFVFTGCKSKFEKLRNSNNLGMKYQEAVKLYEKEKYSKALILFDDLIQKYRGRAEAEDLYYFMAYTNYRLRDYTSARFHFKRFAETYPGSERAEECLFMSAYCYYVESPRSNLDQENTRKAIDELQLFIFRYPEAEKAKEAGDLIQNLRDKLEKKAFDNAKLYFNMGLADDYRAAVIAFENLLREYPDTKYAEEIEYLMMKSQYLFADNSYPNRQEKRFNEAIDYYNAFINNYPESKYRSEMDGLKTSADKKIILAIRRLDELNKQIEERERELGITPVQELSEANGATN</sequence>
<protein>
    <submittedName>
        <fullName evidence="5">Outer membrane protein assembly factor BamD</fullName>
    </submittedName>
</protein>
<accession>A0A4U0NY31</accession>
<dbReference type="NCBIfam" id="TIGR03302">
    <property type="entry name" value="OM_YfiO"/>
    <property type="match status" value="1"/>
</dbReference>